<evidence type="ECO:0000259" key="3">
    <source>
        <dbReference type="SMART" id="SM01008"/>
    </source>
</evidence>
<dbReference type="PANTHER" id="PTHR11908:SF132">
    <property type="entry name" value="ALDEHYDE OXIDASE 1-RELATED"/>
    <property type="match status" value="1"/>
</dbReference>
<dbReference type="GO" id="GO:0005506">
    <property type="term" value="F:iron ion binding"/>
    <property type="evidence" value="ECO:0007669"/>
    <property type="project" value="InterPro"/>
</dbReference>
<dbReference type="EMBL" id="FNPI01000004">
    <property type="protein sequence ID" value="SDY94028.1"/>
    <property type="molecule type" value="Genomic_DNA"/>
</dbReference>
<protein>
    <submittedName>
        <fullName evidence="4">CO or xanthine dehydrogenase, Mo-binding subunit</fullName>
    </submittedName>
</protein>
<dbReference type="InterPro" id="IPR000674">
    <property type="entry name" value="Ald_Oxase/Xan_DH_a/b"/>
</dbReference>
<dbReference type="SUPFAM" id="SSF54665">
    <property type="entry name" value="CO dehydrogenase molybdoprotein N-domain-like"/>
    <property type="match status" value="1"/>
</dbReference>
<proteinExistence type="predicted"/>
<dbReference type="Pfam" id="PF02738">
    <property type="entry name" value="MoCoBD_1"/>
    <property type="match status" value="1"/>
</dbReference>
<dbReference type="Pfam" id="PF20256">
    <property type="entry name" value="MoCoBD_2"/>
    <property type="match status" value="1"/>
</dbReference>
<accession>A0A1H3NYZ8</accession>
<evidence type="ECO:0000256" key="1">
    <source>
        <dbReference type="ARBA" id="ARBA00022505"/>
    </source>
</evidence>
<reference evidence="5" key="1">
    <citation type="submission" date="2016-10" db="EMBL/GenBank/DDBJ databases">
        <authorList>
            <person name="Varghese N."/>
            <person name="Submissions S."/>
        </authorList>
    </citation>
    <scope>NUCLEOTIDE SEQUENCE [LARGE SCALE GENOMIC DNA]</scope>
    <source>
        <strain evidence="5">SP</strain>
    </source>
</reference>
<dbReference type="InterPro" id="IPR046867">
    <property type="entry name" value="AldOxase/xan_DH_MoCoBD2"/>
</dbReference>
<gene>
    <name evidence="4" type="ORF">SAMN05421736_104264</name>
</gene>
<name>A0A1H3NYZ8_9BACI</name>
<dbReference type="STRING" id="1503961.SAMN05421736_104264"/>
<feature type="domain" description="Aldehyde oxidase/xanthine dehydrogenase a/b hammerhead" evidence="3">
    <location>
        <begin position="18"/>
        <end position="121"/>
    </location>
</feature>
<dbReference type="InterPro" id="IPR016208">
    <property type="entry name" value="Ald_Oxase/xanthine_DH-like"/>
</dbReference>
<evidence type="ECO:0000313" key="5">
    <source>
        <dbReference type="Proteomes" id="UP000198935"/>
    </source>
</evidence>
<evidence type="ECO:0000313" key="4">
    <source>
        <dbReference type="EMBL" id="SDY94028.1"/>
    </source>
</evidence>
<dbReference type="Proteomes" id="UP000198935">
    <property type="component" value="Unassembled WGS sequence"/>
</dbReference>
<dbReference type="OrthoDB" id="9759099at2"/>
<dbReference type="Gene3D" id="3.90.1170.50">
    <property type="entry name" value="Aldehyde oxidase/xanthine dehydrogenase, a/b hammerhead"/>
    <property type="match status" value="1"/>
</dbReference>
<dbReference type="InterPro" id="IPR036856">
    <property type="entry name" value="Ald_Oxase/Xan_DH_a/b_sf"/>
</dbReference>
<dbReference type="InterPro" id="IPR037165">
    <property type="entry name" value="AldOxase/xan_DH_Mopterin-bd_sf"/>
</dbReference>
<dbReference type="Gene3D" id="3.30.365.10">
    <property type="entry name" value="Aldehyde oxidase/xanthine dehydrogenase, molybdopterin binding domain"/>
    <property type="match status" value="4"/>
</dbReference>
<dbReference type="SMART" id="SM01008">
    <property type="entry name" value="Ald_Xan_dh_C"/>
    <property type="match status" value="1"/>
</dbReference>
<evidence type="ECO:0000256" key="2">
    <source>
        <dbReference type="ARBA" id="ARBA00023002"/>
    </source>
</evidence>
<dbReference type="AlphaFoldDB" id="A0A1H3NYZ8"/>
<keyword evidence="2" id="KW-0560">Oxidoreductase</keyword>
<organism evidence="4 5">
    <name type="scientific">Evansella caseinilytica</name>
    <dbReference type="NCBI Taxonomy" id="1503961"/>
    <lineage>
        <taxon>Bacteria</taxon>
        <taxon>Bacillati</taxon>
        <taxon>Bacillota</taxon>
        <taxon>Bacilli</taxon>
        <taxon>Bacillales</taxon>
        <taxon>Bacillaceae</taxon>
        <taxon>Evansella</taxon>
    </lineage>
</organism>
<dbReference type="Pfam" id="PF01315">
    <property type="entry name" value="Ald_Xan_dh_C"/>
    <property type="match status" value="1"/>
</dbReference>
<dbReference type="SUPFAM" id="SSF56003">
    <property type="entry name" value="Molybdenum cofactor-binding domain"/>
    <property type="match status" value="1"/>
</dbReference>
<keyword evidence="1" id="KW-0500">Molybdenum</keyword>
<dbReference type="GO" id="GO:0016491">
    <property type="term" value="F:oxidoreductase activity"/>
    <property type="evidence" value="ECO:0007669"/>
    <property type="project" value="UniProtKB-KW"/>
</dbReference>
<sequence length="776" mass="84731">MEIIGKSVIRREALDKVRGRAVYTSDDTSSSVLHAKIVTSTFAHANIIAVDVEKASAVPGVLAVITGEQLPLTGEEIRDRRPLAADKVRYYGEAVALLVADNPHTAAKAAALVHVEYEPLPVVHSPTDAIRKDAPLIHENVDEYEREEGADPITFTNINNYTKIRKGNIEAGWRESEVTVEASVSIPPSDHAAMETRAATAEIMENGEIHITSSSQAPFMIKRLLSTYFDIDVGKIIVNTPFVGGGYGGKASVQQEILAYLAAKAVDGRKVKLEYSREQDLTTAPCHVGLDATIKLGSTKEGCLKAAEIVYLFDSGAYSDKAVHLSRAGAVDCTGPYDIEHIWCDSYSVYTNHPYPAPYRGFAHSEVLFAFERAMNMLAEKLEIDPLEFRLKNAILPGHTTPTQVVLNRSTVGDLPECLRRLKKMIHWDGGKPTRINERTVRVKGISCAWKNSTIPPDSISGAILTFNEDGSINLISGVVEIGTATKTVLAQILAEKLQMDVGNIHVKMTVDTQTTPEHWKTVASRGTLMAGRAVLAAADDAIVQLKNAAACVLRVSKDDLVVANSRVFVREEPERGLDFKEIAYGYQYPNGNAVGGQIIGRGTYIQRNMTHLDKETGAGRPGPEWAVSAQCIEIELDQRDFTYKVVRAVCVLDAGRVLNEKAAWGQVTGAMSMGLAFAGRETFVFDEKGRMMNPQLRTYRPMHYKENPRYLVDFVETPHLEAPYGARGVGEQGLLGVPAALANALSVAAGTALNRLPLTPETIWRAKAKEEASNR</sequence>
<keyword evidence="5" id="KW-1185">Reference proteome</keyword>
<dbReference type="PANTHER" id="PTHR11908">
    <property type="entry name" value="XANTHINE DEHYDROGENASE"/>
    <property type="match status" value="1"/>
</dbReference>
<dbReference type="InterPro" id="IPR008274">
    <property type="entry name" value="AldOxase/xan_DH_MoCoBD1"/>
</dbReference>